<sequence length="731" mass="80620">MRHLVHAAFVMQNMQGQGMLLANMQQLASNLPWQQNNMQQGQQSQPSGFQGVVQEWNQWQQVDQPSANGCVVKNTFVHMTEELHGGPSGHRRESSEPPPMRPSEGFEDSDDELGNFSTEGPGARQFSEPPQSNGQFLVIPSQNSLKSASRPQAQSAGMSVEQQLQQMNGKHQAEQQQLLAHQQMEQQKLIQQYQQQTRQQVELQEELQGDNTDDEDCIGQYQPPLTRPMAPTDGAMQWMTATLEGMCLRPGEGQVPQPSPTVGLPRAAAMADTGSTPEPCVPGKKFNKKLPKKEEDGGSGASMADQLANGDASKKRAVDPYNWEDGVVTVMVRQLPRQYTQRMLLSEVVRRGFEGLFDFLYLPYDFKKGINVGYGFINFTEPEYALQFRDSLDGQYLDKYMRIKGKAIRVHPAAVQGYEANYRHFAHTKTGQKQDPAFSPLFFPVLQGGAMQAVMKQLNEAKAAPPRMLDQNVMPCQQMPQLPMQPRLPSNGSLGSASVQTPQMVQVGPQCFPGAADDRQMPKQKGKTKKQNAQSKQPMPNPVTFKSGGVTWVGIPVGTAASQNWSQELSDQVASVAYLVPVMVMTGIVLMTTVFITTIVIIIIIIIIITIIMLIIIIVIICLIVTIAIIVNNTTIAVIMMLAPVLMLVVAVAVAVAAAVVMVDLAIWDMHISHRDVGQEGLRCFPSGRGELEALRLGLRLGLDTGSARSVKNFLRLEAAAQLALGWYWYP</sequence>
<feature type="compositionally biased region" description="Polar residues" evidence="2">
    <location>
        <begin position="128"/>
        <end position="169"/>
    </location>
</feature>
<protein>
    <submittedName>
        <fullName evidence="5">Protein MEI2-like 1</fullName>
    </submittedName>
</protein>
<dbReference type="InterPro" id="IPR035979">
    <property type="entry name" value="RBD_domain_sf"/>
</dbReference>
<reference evidence="5 6" key="1">
    <citation type="submission" date="2016-02" db="EMBL/GenBank/DDBJ databases">
        <title>Genome analysis of coral dinoflagellate symbionts highlights evolutionary adaptations to a symbiotic lifestyle.</title>
        <authorList>
            <person name="Aranda M."/>
            <person name="Li Y."/>
            <person name="Liew Y.J."/>
            <person name="Baumgarten S."/>
            <person name="Simakov O."/>
            <person name="Wilson M."/>
            <person name="Piel J."/>
            <person name="Ashoor H."/>
            <person name="Bougouffa S."/>
            <person name="Bajic V.B."/>
            <person name="Ryu T."/>
            <person name="Ravasi T."/>
            <person name="Bayer T."/>
            <person name="Micklem G."/>
            <person name="Kim H."/>
            <person name="Bhak J."/>
            <person name="Lajeunesse T.C."/>
            <person name="Voolstra C.R."/>
        </authorList>
    </citation>
    <scope>NUCLEOTIDE SEQUENCE [LARGE SCALE GENOMIC DNA]</scope>
    <source>
        <strain evidence="5 6">CCMP2467</strain>
    </source>
</reference>
<feature type="domain" description="RRM" evidence="4">
    <location>
        <begin position="328"/>
        <end position="415"/>
    </location>
</feature>
<accession>A0A1Q9F5J0</accession>
<evidence type="ECO:0000259" key="4">
    <source>
        <dbReference type="PROSITE" id="PS50102"/>
    </source>
</evidence>
<evidence type="ECO:0000256" key="1">
    <source>
        <dbReference type="PROSITE-ProRule" id="PRU00176"/>
    </source>
</evidence>
<dbReference type="OrthoDB" id="417481at2759"/>
<dbReference type="GO" id="GO:0003723">
    <property type="term" value="F:RNA binding"/>
    <property type="evidence" value="ECO:0007669"/>
    <property type="project" value="UniProtKB-UniRule"/>
</dbReference>
<dbReference type="EMBL" id="LSRX01000009">
    <property type="protein sequence ID" value="OLQ14922.1"/>
    <property type="molecule type" value="Genomic_DNA"/>
</dbReference>
<dbReference type="PROSITE" id="PS50102">
    <property type="entry name" value="RRM"/>
    <property type="match status" value="1"/>
</dbReference>
<feature type="region of interest" description="Disordered" evidence="2">
    <location>
        <begin position="82"/>
        <end position="176"/>
    </location>
</feature>
<keyword evidence="3" id="KW-0472">Membrane</keyword>
<organism evidence="5 6">
    <name type="scientific">Symbiodinium microadriaticum</name>
    <name type="common">Dinoflagellate</name>
    <name type="synonym">Zooxanthella microadriatica</name>
    <dbReference type="NCBI Taxonomy" id="2951"/>
    <lineage>
        <taxon>Eukaryota</taxon>
        <taxon>Sar</taxon>
        <taxon>Alveolata</taxon>
        <taxon>Dinophyceae</taxon>
        <taxon>Suessiales</taxon>
        <taxon>Symbiodiniaceae</taxon>
        <taxon>Symbiodinium</taxon>
    </lineage>
</organism>
<evidence type="ECO:0000313" key="6">
    <source>
        <dbReference type="Proteomes" id="UP000186817"/>
    </source>
</evidence>
<feature type="compositionally biased region" description="Basic and acidic residues" evidence="2">
    <location>
        <begin position="82"/>
        <end position="95"/>
    </location>
</feature>
<evidence type="ECO:0000256" key="3">
    <source>
        <dbReference type="SAM" id="Phobius"/>
    </source>
</evidence>
<feature type="transmembrane region" description="Helical" evidence="3">
    <location>
        <begin position="636"/>
        <end position="667"/>
    </location>
</feature>
<name>A0A1Q9F5J0_SYMMI</name>
<feature type="region of interest" description="Disordered" evidence="2">
    <location>
        <begin position="270"/>
        <end position="315"/>
    </location>
</feature>
<keyword evidence="1" id="KW-0694">RNA-binding</keyword>
<evidence type="ECO:0000256" key="2">
    <source>
        <dbReference type="SAM" id="MobiDB-lite"/>
    </source>
</evidence>
<dbReference type="SUPFAM" id="SSF82866">
    <property type="entry name" value="Multidrug efflux transporter AcrB transmembrane domain"/>
    <property type="match status" value="1"/>
</dbReference>
<proteinExistence type="predicted"/>
<keyword evidence="3" id="KW-0812">Transmembrane</keyword>
<feature type="region of interest" description="Disordered" evidence="2">
    <location>
        <begin position="508"/>
        <end position="540"/>
    </location>
</feature>
<evidence type="ECO:0000313" key="5">
    <source>
        <dbReference type="EMBL" id="OLQ14922.1"/>
    </source>
</evidence>
<dbReference type="Gene3D" id="3.30.70.330">
    <property type="match status" value="1"/>
</dbReference>
<comment type="caution">
    <text evidence="5">The sequence shown here is derived from an EMBL/GenBank/DDBJ whole genome shotgun (WGS) entry which is preliminary data.</text>
</comment>
<dbReference type="Proteomes" id="UP000186817">
    <property type="component" value="Unassembled WGS sequence"/>
</dbReference>
<dbReference type="InterPro" id="IPR007201">
    <property type="entry name" value="Mei2-like_Rrm_C"/>
</dbReference>
<dbReference type="SUPFAM" id="SSF54928">
    <property type="entry name" value="RNA-binding domain, RBD"/>
    <property type="match status" value="1"/>
</dbReference>
<dbReference type="Pfam" id="PF04059">
    <property type="entry name" value="RRM_2"/>
    <property type="match status" value="1"/>
</dbReference>
<dbReference type="InterPro" id="IPR000504">
    <property type="entry name" value="RRM_dom"/>
</dbReference>
<dbReference type="InterPro" id="IPR012677">
    <property type="entry name" value="Nucleotide-bd_a/b_plait_sf"/>
</dbReference>
<dbReference type="AlphaFoldDB" id="A0A1Q9F5J0"/>
<keyword evidence="3" id="KW-1133">Transmembrane helix</keyword>
<feature type="transmembrane region" description="Helical" evidence="3">
    <location>
        <begin position="576"/>
        <end position="596"/>
    </location>
</feature>
<feature type="transmembrane region" description="Helical" evidence="3">
    <location>
        <begin position="603"/>
        <end position="630"/>
    </location>
</feature>
<keyword evidence="6" id="KW-1185">Reference proteome</keyword>
<dbReference type="SMART" id="SM00360">
    <property type="entry name" value="RRM"/>
    <property type="match status" value="1"/>
</dbReference>
<gene>
    <name evidence="5" type="primary">ML1</name>
    <name evidence="5" type="ORF">AK812_SmicGene937</name>
</gene>